<name>A0A8S3XIV8_PARAO</name>
<feature type="compositionally biased region" description="Polar residues" evidence="1">
    <location>
        <begin position="314"/>
        <end position="326"/>
    </location>
</feature>
<reference evidence="3" key="1">
    <citation type="submission" date="2021-04" db="EMBL/GenBank/DDBJ databases">
        <authorList>
            <person name="Tunstrom K."/>
        </authorList>
    </citation>
    <scope>NUCLEOTIDE SEQUENCE</scope>
</reference>
<feature type="compositionally biased region" description="Basic and acidic residues" evidence="1">
    <location>
        <begin position="146"/>
        <end position="167"/>
    </location>
</feature>
<dbReference type="AlphaFoldDB" id="A0A8S3XIV8"/>
<evidence type="ECO:0000259" key="2">
    <source>
        <dbReference type="Pfam" id="PF20700"/>
    </source>
</evidence>
<dbReference type="Proteomes" id="UP000691718">
    <property type="component" value="Unassembled WGS sequence"/>
</dbReference>
<organism evidence="3 4">
    <name type="scientific">Parnassius apollo</name>
    <name type="common">Apollo butterfly</name>
    <name type="synonym">Papilio apollo</name>
    <dbReference type="NCBI Taxonomy" id="110799"/>
    <lineage>
        <taxon>Eukaryota</taxon>
        <taxon>Metazoa</taxon>
        <taxon>Ecdysozoa</taxon>
        <taxon>Arthropoda</taxon>
        <taxon>Hexapoda</taxon>
        <taxon>Insecta</taxon>
        <taxon>Pterygota</taxon>
        <taxon>Neoptera</taxon>
        <taxon>Endopterygota</taxon>
        <taxon>Lepidoptera</taxon>
        <taxon>Glossata</taxon>
        <taxon>Ditrysia</taxon>
        <taxon>Papilionoidea</taxon>
        <taxon>Papilionidae</taxon>
        <taxon>Parnassiinae</taxon>
        <taxon>Parnassini</taxon>
        <taxon>Parnassius</taxon>
        <taxon>Parnassius</taxon>
    </lineage>
</organism>
<feature type="region of interest" description="Disordered" evidence="1">
    <location>
        <begin position="101"/>
        <end position="167"/>
    </location>
</feature>
<dbReference type="Pfam" id="PF20700">
    <property type="entry name" value="Mutator"/>
    <property type="match status" value="1"/>
</dbReference>
<protein>
    <submittedName>
        <fullName evidence="3">(apollo) hypothetical protein</fullName>
    </submittedName>
</protein>
<feature type="region of interest" description="Disordered" evidence="1">
    <location>
        <begin position="300"/>
        <end position="332"/>
    </location>
</feature>
<feature type="compositionally biased region" description="Basic and acidic residues" evidence="1">
    <location>
        <begin position="300"/>
        <end position="311"/>
    </location>
</feature>
<accession>A0A8S3XIV8</accession>
<dbReference type="EMBL" id="CAJQZP010001184">
    <property type="protein sequence ID" value="CAG5027076.1"/>
    <property type="molecule type" value="Genomic_DNA"/>
</dbReference>
<sequence>MLEQFIKSFQREDHSYSGSEMVSTSSKDEVNAPQLSVSSPKPWEPPTSLVNEDFDWTPTTRQQDPLIPTPSQHIAIQEKPNISFIELENVTNKTAPTVLENGLHEDGSARGASDSSGAPAVPTSLSAAAAGHLEQGKGDSSLSIDSTDKFPDEEHTSDRNHAEINEESDERRIIDLKYFLKELKTISNHSTAFGCGINNLELIGEKRLGLISKLKFKCNMCNVEFTTHTSKPSPSDNLNVNTAVVTSAAITGVGYTQLQEIFTSINVPFMTEVFYKKIDNRVSEEWEKLATIEMEAAAAREKQSALDEGRKITRAQSTRPKSQTDTGDGEYP</sequence>
<evidence type="ECO:0000313" key="3">
    <source>
        <dbReference type="EMBL" id="CAG5027076.1"/>
    </source>
</evidence>
<gene>
    <name evidence="3" type="ORF">PAPOLLO_LOCUS18748</name>
</gene>
<evidence type="ECO:0000313" key="4">
    <source>
        <dbReference type="Proteomes" id="UP000691718"/>
    </source>
</evidence>
<comment type="caution">
    <text evidence="3">The sequence shown here is derived from an EMBL/GenBank/DDBJ whole genome shotgun (WGS) entry which is preliminary data.</text>
</comment>
<evidence type="ECO:0000256" key="1">
    <source>
        <dbReference type="SAM" id="MobiDB-lite"/>
    </source>
</evidence>
<dbReference type="InterPro" id="IPR049012">
    <property type="entry name" value="Mutator_transp_dom"/>
</dbReference>
<proteinExistence type="predicted"/>
<feature type="domain" description="Mutator-like transposase" evidence="2">
    <location>
        <begin position="170"/>
        <end position="310"/>
    </location>
</feature>
<feature type="region of interest" description="Disordered" evidence="1">
    <location>
        <begin position="1"/>
        <end position="64"/>
    </location>
</feature>
<feature type="compositionally biased region" description="Low complexity" evidence="1">
    <location>
        <begin position="109"/>
        <end position="120"/>
    </location>
</feature>
<keyword evidence="4" id="KW-1185">Reference proteome</keyword>
<dbReference type="OrthoDB" id="7502980at2759"/>
<feature type="compositionally biased region" description="Polar residues" evidence="1">
    <location>
        <begin position="16"/>
        <end position="25"/>
    </location>
</feature>